<accession>A0A1M3L2E6</accession>
<evidence type="ECO:0000313" key="3">
    <source>
        <dbReference type="Proteomes" id="UP000184233"/>
    </source>
</evidence>
<dbReference type="InterPro" id="IPR050834">
    <property type="entry name" value="Glycosyltransf_2"/>
</dbReference>
<evidence type="ECO:0000259" key="1">
    <source>
        <dbReference type="Pfam" id="PF00535"/>
    </source>
</evidence>
<dbReference type="InterPro" id="IPR029044">
    <property type="entry name" value="Nucleotide-diphossugar_trans"/>
</dbReference>
<dbReference type="InterPro" id="IPR001173">
    <property type="entry name" value="Glyco_trans_2-like"/>
</dbReference>
<feature type="domain" description="Glycosyltransferase 2-like" evidence="1">
    <location>
        <begin position="5"/>
        <end position="160"/>
    </location>
</feature>
<protein>
    <recommendedName>
        <fullName evidence="1">Glycosyltransferase 2-like domain-containing protein</fullName>
    </recommendedName>
</protein>
<comment type="caution">
    <text evidence="2">The sequence shown here is derived from an EMBL/GenBank/DDBJ whole genome shotgun (WGS) entry which is preliminary data.</text>
</comment>
<dbReference type="EMBL" id="MKVH01000013">
    <property type="protein sequence ID" value="OJX59392.1"/>
    <property type="molecule type" value="Genomic_DNA"/>
</dbReference>
<gene>
    <name evidence="2" type="ORF">BGO89_02965</name>
</gene>
<dbReference type="Proteomes" id="UP000184233">
    <property type="component" value="Unassembled WGS sequence"/>
</dbReference>
<dbReference type="STRING" id="1895771.BGO89_02965"/>
<sequence length="314" mass="36062">MPRISVLIATCNRRDVLRDCLLRYAEQTHGDIELVVVDNGSTDGTPAMMAERFPDVVYRWMPDNIGPLALNLAASLASGEFFWRTDDDAYPATPDTFERALAFFARHPDVDVLAGEVVQLQGGYVENWYPFDYDTVPDEGLPVHFFHGCAVMFRRNVFIEAGGFHDRFYNEEADLAARILALGNTIRYVPSIRAHHLGAFDRRYMSVRWLLMSRQVVRFQFKYFPFWRAAGRSSVIAVVQIMLGLFHRFHPLVLLEGISGMMTSGLSARRTEFRVLTKEQLDRITMGESQLRVSWRYLKSAVRRRTKTGQKQNP</sequence>
<reference evidence="2 3" key="1">
    <citation type="submission" date="2016-09" db="EMBL/GenBank/DDBJ databases">
        <title>Genome-resolved meta-omics ties microbial dynamics to process performance in biotechnology for thiocyanate degradation.</title>
        <authorList>
            <person name="Kantor R.S."/>
            <person name="Huddy R.J."/>
            <person name="Iyer R."/>
            <person name="Thomas B.C."/>
            <person name="Brown C.T."/>
            <person name="Anantharaman K."/>
            <person name="Tringe S."/>
            <person name="Hettich R.L."/>
            <person name="Harrison S.T."/>
            <person name="Banfield J.F."/>
        </authorList>
    </citation>
    <scope>NUCLEOTIDE SEQUENCE [LARGE SCALE GENOMIC DNA]</scope>
    <source>
        <strain evidence="2">59-99</strain>
    </source>
</reference>
<dbReference type="PANTHER" id="PTHR43685">
    <property type="entry name" value="GLYCOSYLTRANSFERASE"/>
    <property type="match status" value="1"/>
</dbReference>
<name>A0A1M3L2E6_9BACT</name>
<dbReference type="AlphaFoldDB" id="A0A1M3L2E6"/>
<dbReference type="Pfam" id="PF00535">
    <property type="entry name" value="Glycos_transf_2"/>
    <property type="match status" value="1"/>
</dbReference>
<organism evidence="2 3">
    <name type="scientific">Candidatus Kapaibacterium thiocyanatum</name>
    <dbReference type="NCBI Taxonomy" id="1895771"/>
    <lineage>
        <taxon>Bacteria</taxon>
        <taxon>Pseudomonadati</taxon>
        <taxon>Candidatus Kapaibacteriota</taxon>
        <taxon>Candidatus Kapaibacteriia</taxon>
        <taxon>Candidatus Kapaibacteriales</taxon>
        <taxon>Candidatus Kapaibacteriaceae</taxon>
        <taxon>Candidatus Kapaibacterium</taxon>
    </lineage>
</organism>
<proteinExistence type="predicted"/>
<dbReference type="SUPFAM" id="SSF53448">
    <property type="entry name" value="Nucleotide-diphospho-sugar transferases"/>
    <property type="match status" value="1"/>
</dbReference>
<evidence type="ECO:0000313" key="2">
    <source>
        <dbReference type="EMBL" id="OJX59392.1"/>
    </source>
</evidence>
<dbReference type="Gene3D" id="3.90.550.10">
    <property type="entry name" value="Spore Coat Polysaccharide Biosynthesis Protein SpsA, Chain A"/>
    <property type="match status" value="1"/>
</dbReference>
<dbReference type="PANTHER" id="PTHR43685:SF3">
    <property type="entry name" value="SLR2126 PROTEIN"/>
    <property type="match status" value="1"/>
</dbReference>